<dbReference type="InterPro" id="IPR046781">
    <property type="entry name" value="Phage_ORF5"/>
</dbReference>
<proteinExistence type="predicted"/>
<name>A0AAU8B017_9VIRU</name>
<dbReference type="EMBL" id="PP511892">
    <property type="protein sequence ID" value="XCD08569.1"/>
    <property type="molecule type" value="Genomic_DNA"/>
</dbReference>
<dbReference type="EMBL" id="PP511500">
    <property type="protein sequence ID" value="XCD04738.1"/>
    <property type="molecule type" value="Genomic_DNA"/>
</dbReference>
<sequence>MSEKREIFCLYDRVAKDYGPIFEAKTLGAALRMLTQYFDTQKGLSVKDYEICRVGIFREADGRIYASNDDIFRQPLDEYIMPPSNEVSK</sequence>
<accession>A0AAU8B017</accession>
<protein>
    <submittedName>
        <fullName evidence="1">Nonstructural protein</fullName>
    </submittedName>
</protein>
<dbReference type="Pfam" id="PF20577">
    <property type="entry name" value="Phage_ORF5"/>
    <property type="match status" value="1"/>
</dbReference>
<organism evidence="1">
    <name type="scientific">Dulem virus 177</name>
    <dbReference type="NCBI Taxonomy" id="3145654"/>
    <lineage>
        <taxon>Viruses</taxon>
        <taxon>Monodnaviria</taxon>
        <taxon>Sangervirae</taxon>
        <taxon>Phixviricota</taxon>
        <taxon>Malgrandaviricetes</taxon>
        <taxon>Petitvirales</taxon>
        <taxon>Microviridae</taxon>
        <taxon>Microvirus</taxon>
    </lineage>
</organism>
<evidence type="ECO:0000313" key="2">
    <source>
        <dbReference type="EMBL" id="XCD08569.1"/>
    </source>
</evidence>
<reference evidence="1" key="1">
    <citation type="submission" date="2024-03" db="EMBL/GenBank/DDBJ databases">
        <title>Diverse circular DNA viruses in blood, oral, and fecal samples of captive lemurs.</title>
        <authorList>
            <person name="Paietta E.N."/>
            <person name="Kraberger S."/>
            <person name="Lund M.C."/>
            <person name="Custer J.M."/>
            <person name="Vargas K.M."/>
            <person name="Ehmke E.E."/>
            <person name="Yoder A.D."/>
            <person name="Varsani A."/>
        </authorList>
    </citation>
    <scope>NUCLEOTIDE SEQUENCE</scope>
    <source>
        <strain evidence="1">Duke_24FF_1127</strain>
        <strain evidence="2">Duke_43SS_64</strain>
    </source>
</reference>
<evidence type="ECO:0000313" key="1">
    <source>
        <dbReference type="EMBL" id="XCD04738.1"/>
    </source>
</evidence>